<dbReference type="STRING" id="1423815.FC27_GL001371"/>
<dbReference type="NCBIfam" id="TIGR02363">
    <property type="entry name" value="dhaK1"/>
    <property type="match status" value="1"/>
</dbReference>
<accession>A0A0R1SRM1</accession>
<comment type="caution">
    <text evidence="2">The sequence shown here is derived from an EMBL/GenBank/DDBJ whole genome shotgun (WGS) entry which is preliminary data.</text>
</comment>
<dbReference type="FunFam" id="3.40.50.10440:FF:000001">
    <property type="entry name" value="Dihydroxyacetone kinase, DhaK subunit"/>
    <property type="match status" value="1"/>
</dbReference>
<keyword evidence="3" id="KW-1185">Reference proteome</keyword>
<dbReference type="EMBL" id="AZFA01000003">
    <property type="protein sequence ID" value="KRL67835.1"/>
    <property type="molecule type" value="Genomic_DNA"/>
</dbReference>
<evidence type="ECO:0000313" key="3">
    <source>
        <dbReference type="Proteomes" id="UP000051647"/>
    </source>
</evidence>
<keyword evidence="2" id="KW-0418">Kinase</keyword>
<reference evidence="2 3" key="1">
    <citation type="journal article" date="2015" name="Genome Announc.">
        <title>Expanding the biotechnology potential of lactobacilli through comparative genomics of 213 strains and associated genera.</title>
        <authorList>
            <person name="Sun Z."/>
            <person name="Harris H.M."/>
            <person name="McCann A."/>
            <person name="Guo C."/>
            <person name="Argimon S."/>
            <person name="Zhang W."/>
            <person name="Yang X."/>
            <person name="Jeffery I.B."/>
            <person name="Cooney J.C."/>
            <person name="Kagawa T.F."/>
            <person name="Liu W."/>
            <person name="Song Y."/>
            <person name="Salvetti E."/>
            <person name="Wrobel A."/>
            <person name="Rasinkangas P."/>
            <person name="Parkhill J."/>
            <person name="Rea M.C."/>
            <person name="O'Sullivan O."/>
            <person name="Ritari J."/>
            <person name="Douillard F.P."/>
            <person name="Paul Ross R."/>
            <person name="Yang R."/>
            <person name="Briner A.E."/>
            <person name="Felis G.E."/>
            <person name="de Vos W.M."/>
            <person name="Barrangou R."/>
            <person name="Klaenhammer T.R."/>
            <person name="Caufield P.W."/>
            <person name="Cui Y."/>
            <person name="Zhang H."/>
            <person name="O'Toole P.W."/>
        </authorList>
    </citation>
    <scope>NUCLEOTIDE SEQUENCE [LARGE SCALE GENOMIC DNA]</scope>
    <source>
        <strain evidence="2 3">DSM 14857</strain>
    </source>
</reference>
<protein>
    <submittedName>
        <fullName evidence="2">Dihydroxyacetone kinase subunit DhaK</fullName>
    </submittedName>
</protein>
<proteinExistence type="predicted"/>
<dbReference type="GO" id="GO:0004371">
    <property type="term" value="F:glycerone kinase activity"/>
    <property type="evidence" value="ECO:0007669"/>
    <property type="project" value="InterPro"/>
</dbReference>
<evidence type="ECO:0000259" key="1">
    <source>
        <dbReference type="PROSITE" id="PS51481"/>
    </source>
</evidence>
<dbReference type="InterPro" id="IPR050861">
    <property type="entry name" value="Dihydroxyacetone_Kinase"/>
</dbReference>
<dbReference type="PANTHER" id="PTHR28629">
    <property type="entry name" value="TRIOKINASE/FMN CYCLASE"/>
    <property type="match status" value="1"/>
</dbReference>
<feature type="domain" description="DhaK" evidence="1">
    <location>
        <begin position="19"/>
        <end position="342"/>
    </location>
</feature>
<dbReference type="eggNOG" id="COG2376">
    <property type="taxonomic scope" value="Bacteria"/>
</dbReference>
<dbReference type="InterPro" id="IPR012736">
    <property type="entry name" value="DhaK_1"/>
</dbReference>
<dbReference type="PATRIC" id="fig|1423815.3.peg.1405"/>
<dbReference type="Gene3D" id="3.40.50.10440">
    <property type="entry name" value="Dihydroxyacetone kinase, domain 1"/>
    <property type="match status" value="1"/>
</dbReference>
<dbReference type="Gene3D" id="3.30.1180.20">
    <property type="entry name" value="Dihydroxyacetone kinase, domain 2"/>
    <property type="match status" value="1"/>
</dbReference>
<dbReference type="SUPFAM" id="SSF82549">
    <property type="entry name" value="DAK1/DegV-like"/>
    <property type="match status" value="1"/>
</dbReference>
<sequence length="342" mass="37207">MNLLFVKREEDWMKKIINEVENIVPEMISGLVRVNHELVKQIPNTTAVVRNDDDFADSQQVGIVSGGGSGHEPLHAGFVGDGMLSAAVAGEIFTSPTPDQIYEAIKAVDHGQGVLLIVKNYSGDVMNFDMAKEMAEADDIKVKSIVVDDDISVENSEFTQGKRGVAGTVLVEKIIGAAARAGKSLDELEQLGKTVIENTKTIGIALHAATVPAVGHPGFELKDDEIEFGIGIHNERGYSIEKISKSKQLAADLVNKITKDFAKKDGKFAVLVNGMGATPLMEQFIFANDVLDQLKKQNIEVGFSKVGNMVTSLDMQGLSLTIMKVDDDWIKWLKEPVKTIAW</sequence>
<evidence type="ECO:0000313" key="2">
    <source>
        <dbReference type="EMBL" id="KRL67835.1"/>
    </source>
</evidence>
<dbReference type="Proteomes" id="UP000051647">
    <property type="component" value="Unassembled WGS sequence"/>
</dbReference>
<organism evidence="2 3">
    <name type="scientific">Companilactobacillus versmoldensis DSM 14857 = KCTC 3814</name>
    <dbReference type="NCBI Taxonomy" id="1423815"/>
    <lineage>
        <taxon>Bacteria</taxon>
        <taxon>Bacillati</taxon>
        <taxon>Bacillota</taxon>
        <taxon>Bacilli</taxon>
        <taxon>Lactobacillales</taxon>
        <taxon>Lactobacillaceae</taxon>
        <taxon>Companilactobacillus</taxon>
    </lineage>
</organism>
<dbReference type="AlphaFoldDB" id="A0A0R1SRM1"/>
<dbReference type="PANTHER" id="PTHR28629:SF4">
    <property type="entry name" value="TRIOKINASE_FMN CYCLASE"/>
    <property type="match status" value="1"/>
</dbReference>
<gene>
    <name evidence="2" type="ORF">FC27_GL001371</name>
</gene>
<keyword evidence="2" id="KW-0808">Transferase</keyword>
<dbReference type="InterPro" id="IPR004006">
    <property type="entry name" value="DhaK_dom"/>
</dbReference>
<dbReference type="GO" id="GO:0005829">
    <property type="term" value="C:cytosol"/>
    <property type="evidence" value="ECO:0007669"/>
    <property type="project" value="TreeGrafter"/>
</dbReference>
<name>A0A0R1SRM1_9LACO</name>
<dbReference type="GO" id="GO:0019563">
    <property type="term" value="P:glycerol catabolic process"/>
    <property type="evidence" value="ECO:0007669"/>
    <property type="project" value="TreeGrafter"/>
</dbReference>
<dbReference type="PROSITE" id="PS51481">
    <property type="entry name" value="DHAK"/>
    <property type="match status" value="1"/>
</dbReference>
<dbReference type="Pfam" id="PF02733">
    <property type="entry name" value="Dak1"/>
    <property type="match status" value="1"/>
</dbReference>